<dbReference type="AlphaFoldDB" id="A0A812GHP6"/>
<name>A0A812GHP6_9DINO</name>
<comment type="caution">
    <text evidence="1">The sequence shown here is derived from an EMBL/GenBank/DDBJ whole genome shotgun (WGS) entry which is preliminary data.</text>
</comment>
<evidence type="ECO:0000313" key="1">
    <source>
        <dbReference type="EMBL" id="CAE6923222.1"/>
    </source>
</evidence>
<gene>
    <name evidence="1" type="ORF">SNAT2548_LOCUS540</name>
</gene>
<dbReference type="Proteomes" id="UP000604046">
    <property type="component" value="Unassembled WGS sequence"/>
</dbReference>
<dbReference type="EMBL" id="CAJNDS010000026">
    <property type="protein sequence ID" value="CAE6923222.1"/>
    <property type="molecule type" value="Genomic_DNA"/>
</dbReference>
<evidence type="ECO:0000313" key="2">
    <source>
        <dbReference type="Proteomes" id="UP000604046"/>
    </source>
</evidence>
<accession>A0A812GHP6</accession>
<reference evidence="1" key="1">
    <citation type="submission" date="2021-02" db="EMBL/GenBank/DDBJ databases">
        <authorList>
            <person name="Dougan E. K."/>
            <person name="Rhodes N."/>
            <person name="Thang M."/>
            <person name="Chan C."/>
        </authorList>
    </citation>
    <scope>NUCLEOTIDE SEQUENCE</scope>
</reference>
<protein>
    <submittedName>
        <fullName evidence="1">Uncharacterized protein</fullName>
    </submittedName>
</protein>
<organism evidence="1 2">
    <name type="scientific">Symbiodinium natans</name>
    <dbReference type="NCBI Taxonomy" id="878477"/>
    <lineage>
        <taxon>Eukaryota</taxon>
        <taxon>Sar</taxon>
        <taxon>Alveolata</taxon>
        <taxon>Dinophyceae</taxon>
        <taxon>Suessiales</taxon>
        <taxon>Symbiodiniaceae</taxon>
        <taxon>Symbiodinium</taxon>
    </lineage>
</organism>
<sequence>MLGIHSTLAQAFQQAQQAQPMQMLNVYSPGVSAVDLFAQDPGQVGPLGPRAVGPVTLDPLSISARTSIEDTDFGFLKENPDFGLRKAAWVLKLQCEQCDLEENPA</sequence>
<keyword evidence="2" id="KW-1185">Reference proteome</keyword>
<proteinExistence type="predicted"/>